<dbReference type="InterPro" id="IPR029021">
    <property type="entry name" value="Prot-tyrosine_phosphatase-like"/>
</dbReference>
<dbReference type="Pfam" id="PF10409">
    <property type="entry name" value="PTEN_C2"/>
    <property type="match status" value="1"/>
</dbReference>
<dbReference type="OrthoDB" id="266663at2759"/>
<dbReference type="PANTHER" id="PTHR12305">
    <property type="entry name" value="PHOSPHATASE WITH HOMOLOGY TO TENSIN"/>
    <property type="match status" value="1"/>
</dbReference>
<dbReference type="SUPFAM" id="SSF49562">
    <property type="entry name" value="C2 domain (Calcium/lipid-binding domain, CaLB)"/>
    <property type="match status" value="1"/>
</dbReference>
<dbReference type="InterPro" id="IPR014020">
    <property type="entry name" value="Tensin_C2-dom"/>
</dbReference>
<name>A0A388M740_CHABU</name>
<evidence type="ECO:0000256" key="1">
    <source>
        <dbReference type="ARBA" id="ARBA00022912"/>
    </source>
</evidence>
<evidence type="ECO:0000313" key="5">
    <source>
        <dbReference type="Proteomes" id="UP000265515"/>
    </source>
</evidence>
<sequence>MSEVIRFLTKYHDHQYKIYNFCSERVYDAAKFAGRADPKNVAVCHCKAGKGVTIASQRRYVRYFYESMTEGPRPVNEVKLTRIKLSSNCVEAQGEERTAFFFEISSNKGNGSYKMERIVSTLEDSSIVSGHDKCGRDLFIDVKPVWLEGDVRVQLFEKTFFGHSSRSLFYFWFNTSFVSPGDPLELFRDDLDKPMKGLDSETHIQLFFEESRQSDRKVLSVGEVLSLPQREMSFLPLSPSPYPLKVLHSGASAKVRQLPDEQDEGSDFSRRWDPDESGDVSEVREMKILHGGSVREGQRRDAVQDGFNSSKRWDTDESIDIPSSVEKPSSSSSSLRKSASGTRYGLEPGNGWTRGFSGIMRYYRKPSLKK</sequence>
<dbReference type="PANTHER" id="PTHR12305:SF81">
    <property type="entry name" value="PHOSPHATIDYLINOSITOL 3,4,5-TRISPHOSPHATE 3-PHOSPHATASE AND DUAL-SPECIFICITY PROTEIN PHOSPHATASE PTEN"/>
    <property type="match status" value="1"/>
</dbReference>
<dbReference type="SMART" id="SM01326">
    <property type="entry name" value="PTEN_C2"/>
    <property type="match status" value="1"/>
</dbReference>
<keyword evidence="5" id="KW-1185">Reference proteome</keyword>
<dbReference type="STRING" id="69332.A0A388M740"/>
<dbReference type="Gene3D" id="2.60.40.1110">
    <property type="match status" value="1"/>
</dbReference>
<dbReference type="GO" id="GO:0005829">
    <property type="term" value="C:cytosol"/>
    <property type="evidence" value="ECO:0007669"/>
    <property type="project" value="TreeGrafter"/>
</dbReference>
<reference evidence="4 5" key="1">
    <citation type="journal article" date="2018" name="Cell">
        <title>The Chara Genome: Secondary Complexity and Implications for Plant Terrestrialization.</title>
        <authorList>
            <person name="Nishiyama T."/>
            <person name="Sakayama H."/>
            <person name="Vries J.D."/>
            <person name="Buschmann H."/>
            <person name="Saint-Marcoux D."/>
            <person name="Ullrich K.K."/>
            <person name="Haas F.B."/>
            <person name="Vanderstraeten L."/>
            <person name="Becker D."/>
            <person name="Lang D."/>
            <person name="Vosolsobe S."/>
            <person name="Rombauts S."/>
            <person name="Wilhelmsson P.K.I."/>
            <person name="Janitza P."/>
            <person name="Kern R."/>
            <person name="Heyl A."/>
            <person name="Rumpler F."/>
            <person name="Villalobos L.I.A.C."/>
            <person name="Clay J.M."/>
            <person name="Skokan R."/>
            <person name="Toyoda A."/>
            <person name="Suzuki Y."/>
            <person name="Kagoshima H."/>
            <person name="Schijlen E."/>
            <person name="Tajeshwar N."/>
            <person name="Catarino B."/>
            <person name="Hetherington A.J."/>
            <person name="Saltykova A."/>
            <person name="Bonnot C."/>
            <person name="Breuninger H."/>
            <person name="Symeonidi A."/>
            <person name="Radhakrishnan G.V."/>
            <person name="Van Nieuwerburgh F."/>
            <person name="Deforce D."/>
            <person name="Chang C."/>
            <person name="Karol K.G."/>
            <person name="Hedrich R."/>
            <person name="Ulvskov P."/>
            <person name="Glockner G."/>
            <person name="Delwiche C.F."/>
            <person name="Petrasek J."/>
            <person name="Van de Peer Y."/>
            <person name="Friml J."/>
            <person name="Beilby M."/>
            <person name="Dolan L."/>
            <person name="Kohara Y."/>
            <person name="Sugano S."/>
            <person name="Fujiyama A."/>
            <person name="Delaux P.-M."/>
            <person name="Quint M."/>
            <person name="TheiBen G."/>
            <person name="Hagemann M."/>
            <person name="Harholt J."/>
            <person name="Dunand C."/>
            <person name="Zachgo S."/>
            <person name="Langdale J."/>
            <person name="Maumus F."/>
            <person name="Straeten D.V.D."/>
            <person name="Gould S.B."/>
            <person name="Rensing S.A."/>
        </authorList>
    </citation>
    <scope>NUCLEOTIDE SEQUENCE [LARGE SCALE GENOMIC DNA]</scope>
    <source>
        <strain evidence="4 5">S276</strain>
    </source>
</reference>
<dbReference type="InterPro" id="IPR035892">
    <property type="entry name" value="C2_domain_sf"/>
</dbReference>
<keyword evidence="1" id="KW-0904">Protein phosphatase</keyword>
<protein>
    <recommendedName>
        <fullName evidence="3">C2 tensin-type domain-containing protein</fullName>
    </recommendedName>
</protein>
<dbReference type="AlphaFoldDB" id="A0A388M740"/>
<comment type="caution">
    <text evidence="4">The sequence shown here is derived from an EMBL/GenBank/DDBJ whole genome shotgun (WGS) entry which is preliminary data.</text>
</comment>
<evidence type="ECO:0000256" key="2">
    <source>
        <dbReference type="SAM" id="MobiDB-lite"/>
    </source>
</evidence>
<dbReference type="Proteomes" id="UP000265515">
    <property type="component" value="Unassembled WGS sequence"/>
</dbReference>
<keyword evidence="1" id="KW-0378">Hydrolase</keyword>
<feature type="region of interest" description="Disordered" evidence="2">
    <location>
        <begin position="292"/>
        <end position="357"/>
    </location>
</feature>
<dbReference type="GO" id="GO:0004721">
    <property type="term" value="F:phosphoprotein phosphatase activity"/>
    <property type="evidence" value="ECO:0007669"/>
    <property type="project" value="UniProtKB-KW"/>
</dbReference>
<feature type="domain" description="C2 tensin-type" evidence="3">
    <location>
        <begin position="82"/>
        <end position="216"/>
    </location>
</feature>
<dbReference type="GO" id="GO:0016314">
    <property type="term" value="F:phosphatidylinositol-3,4,5-trisphosphate 3-phosphatase activity"/>
    <property type="evidence" value="ECO:0007669"/>
    <property type="project" value="TreeGrafter"/>
</dbReference>
<gene>
    <name evidence="4" type="ORF">CBR_g50652</name>
</gene>
<feature type="compositionally biased region" description="Low complexity" evidence="2">
    <location>
        <begin position="323"/>
        <end position="340"/>
    </location>
</feature>
<dbReference type="SUPFAM" id="SSF52799">
    <property type="entry name" value="(Phosphotyrosine protein) phosphatases II"/>
    <property type="match status" value="1"/>
</dbReference>
<proteinExistence type="predicted"/>
<organism evidence="4 5">
    <name type="scientific">Chara braunii</name>
    <name type="common">Braun's stonewort</name>
    <dbReference type="NCBI Taxonomy" id="69332"/>
    <lineage>
        <taxon>Eukaryota</taxon>
        <taxon>Viridiplantae</taxon>
        <taxon>Streptophyta</taxon>
        <taxon>Charophyceae</taxon>
        <taxon>Charales</taxon>
        <taxon>Characeae</taxon>
        <taxon>Chara</taxon>
    </lineage>
</organism>
<evidence type="ECO:0000313" key="4">
    <source>
        <dbReference type="EMBL" id="GBG90404.1"/>
    </source>
</evidence>
<dbReference type="PROSITE" id="PS51182">
    <property type="entry name" value="C2_TENSIN"/>
    <property type="match status" value="1"/>
</dbReference>
<evidence type="ECO:0000259" key="3">
    <source>
        <dbReference type="PROSITE" id="PS51182"/>
    </source>
</evidence>
<feature type="region of interest" description="Disordered" evidence="2">
    <location>
        <begin position="253"/>
        <end position="280"/>
    </location>
</feature>
<dbReference type="EMBL" id="BFEA01000808">
    <property type="protein sequence ID" value="GBG90404.1"/>
    <property type="molecule type" value="Genomic_DNA"/>
</dbReference>
<accession>A0A388M740</accession>
<dbReference type="Gene3D" id="3.90.190.10">
    <property type="entry name" value="Protein tyrosine phosphatase superfamily"/>
    <property type="match status" value="1"/>
</dbReference>
<dbReference type="InterPro" id="IPR051281">
    <property type="entry name" value="Dual-spec_lipid-protein_phosph"/>
</dbReference>
<dbReference type="Gramene" id="GBG90404">
    <property type="protein sequence ID" value="GBG90404"/>
    <property type="gene ID" value="CBR_g50652"/>
</dbReference>